<gene>
    <name evidence="2" type="ORF">GA0070618_2189</name>
</gene>
<evidence type="ECO:0000256" key="1">
    <source>
        <dbReference type="SAM" id="MobiDB-lite"/>
    </source>
</evidence>
<feature type="region of interest" description="Disordered" evidence="1">
    <location>
        <begin position="339"/>
        <end position="365"/>
    </location>
</feature>
<dbReference type="InParanoid" id="A0A1C4WGY0"/>
<keyword evidence="3" id="KW-1185">Reference proteome</keyword>
<evidence type="ECO:0000313" key="2">
    <source>
        <dbReference type="EMBL" id="SCE95506.1"/>
    </source>
</evidence>
<name>A0A1C4WGY0_MICEC</name>
<protein>
    <recommendedName>
        <fullName evidence="4">PE-PGRS family protein</fullName>
    </recommendedName>
</protein>
<proteinExistence type="predicted"/>
<reference evidence="3" key="1">
    <citation type="submission" date="2016-06" db="EMBL/GenBank/DDBJ databases">
        <authorList>
            <person name="Varghese N."/>
            <person name="Submissions Spin"/>
        </authorList>
    </citation>
    <scope>NUCLEOTIDE SEQUENCE [LARGE SCALE GENOMIC DNA]</scope>
    <source>
        <strain evidence="3">DSM 43816</strain>
    </source>
</reference>
<dbReference type="EMBL" id="LT607413">
    <property type="protein sequence ID" value="SCE95506.1"/>
    <property type="molecule type" value="Genomic_DNA"/>
</dbReference>
<dbReference type="OrthoDB" id="3989267at2"/>
<dbReference type="AlphaFoldDB" id="A0A1C4WGY0"/>
<feature type="compositionally biased region" description="Pro residues" evidence="1">
    <location>
        <begin position="77"/>
        <end position="92"/>
    </location>
</feature>
<feature type="compositionally biased region" description="Basic and acidic residues" evidence="1">
    <location>
        <begin position="339"/>
        <end position="356"/>
    </location>
</feature>
<evidence type="ECO:0000313" key="3">
    <source>
        <dbReference type="Proteomes" id="UP000198253"/>
    </source>
</evidence>
<evidence type="ECO:0008006" key="4">
    <source>
        <dbReference type="Google" id="ProtNLM"/>
    </source>
</evidence>
<dbReference type="Proteomes" id="UP000198253">
    <property type="component" value="Chromosome I"/>
</dbReference>
<sequence>MEMTPELVLDRVRAAGGRLKLEGLDEASLAGWRRAAKVAKLRLLRAGPQRLRTWSSPGGMSLLLVEVDRQGVESPALAPPETPTRQWVPPPHPRPRTQEFLGRIVPVPSTARRPHRIVEDLIEALNYPERMIYQHRPYLMPNKRRPVQRIRQIWQAILTEAEFRGYETLFRHNRRDHYDSGQLILRIDHDEFPIRLDGERGQPLQLTIREVHPTRRRGYDTWTDTPDHPLHEQLGEVFTHIERWADLLIERREADRRRELQRMRERERRETEARRQFAEDHRRRTIQARIGERQFADDARAYAAALLAVVDDLQPDRADKVRAWADWILRHADQVDSRLNREGMPKTPKPERDDLRPYLPPGHWY</sequence>
<accession>A0A1C4WGY0</accession>
<feature type="region of interest" description="Disordered" evidence="1">
    <location>
        <begin position="73"/>
        <end position="93"/>
    </location>
</feature>
<organism evidence="2 3">
    <name type="scientific">Micromonospora echinospora</name>
    <name type="common">Micromonospora purpurea</name>
    <dbReference type="NCBI Taxonomy" id="1877"/>
    <lineage>
        <taxon>Bacteria</taxon>
        <taxon>Bacillati</taxon>
        <taxon>Actinomycetota</taxon>
        <taxon>Actinomycetes</taxon>
        <taxon>Micromonosporales</taxon>
        <taxon>Micromonosporaceae</taxon>
        <taxon>Micromonospora</taxon>
    </lineage>
</organism>
<dbReference type="RefSeq" id="WP_143740539.1">
    <property type="nucleotide sequence ID" value="NZ_NGNT01000043.1"/>
</dbReference>